<dbReference type="SMART" id="SM00448">
    <property type="entry name" value="REC"/>
    <property type="match status" value="1"/>
</dbReference>
<feature type="repeat" description="TPR" evidence="2">
    <location>
        <begin position="452"/>
        <end position="485"/>
    </location>
</feature>
<dbReference type="Pfam" id="PF00072">
    <property type="entry name" value="Response_reg"/>
    <property type="match status" value="1"/>
</dbReference>
<dbReference type="Proteomes" id="UP000014461">
    <property type="component" value="Unassembled WGS sequence"/>
</dbReference>
<sequence length="551" mass="62457">MATQYNYSDKQILIVDDQRAFQVMLKAMLQNFGATDVYFANTGEAAVRACKKRKFDILLVDYNLGTGKNGGQLLEELRVSELLEVDALFFIISGDNNKSMVLSALEMEPDEFITKPFSQFQLHNRLARAHVKRQSLREVYHALSKKQYQQVIELCDKQIEAESRYSNYCRNLRVEAQIALGEYVAAKEALEAILEERKQTWAKATLGRVHLLLKDNKSAIETLNRSIAESPLLLTGYDWLARAYRADGELDKALETVLKASKLAVNSIERQQLLAELAMEAGDLTLAKETFSTILQLARRSIHRGPHHLCNYVRSLIDEAQSEDDLYRKNRLLQEVNSVLFHARREEGKDDDFNFDAFEGISQARVHATKGELNKAKRLLFDSHDGLLDAPSKVSGELLPDTFLTLNSVGEFEYAMPFAEELEKRDDIDPMSLSSAHKVLKAEDFELKLGQFREYNKMGIEAYEENRFHEATSYFDKALQVAPGNTGAILNKIQAILKQLNQSEKGLSGQLLSDCKITIKLLDGLKLNDNHAERYSTLKSEFQQLGSGNKK</sequence>
<dbReference type="PANTHER" id="PTHR43228">
    <property type="entry name" value="TWO-COMPONENT RESPONSE REGULATOR"/>
    <property type="match status" value="1"/>
</dbReference>
<gene>
    <name evidence="4" type="ORF">AALB_4025</name>
</gene>
<keyword evidence="5" id="KW-1185">Reference proteome</keyword>
<dbReference type="InterPro" id="IPR011006">
    <property type="entry name" value="CheY-like_superfamily"/>
</dbReference>
<dbReference type="PROSITE" id="PS50110">
    <property type="entry name" value="RESPONSE_REGULATORY"/>
    <property type="match status" value="1"/>
</dbReference>
<dbReference type="PROSITE" id="PS50005">
    <property type="entry name" value="TPR"/>
    <property type="match status" value="1"/>
</dbReference>
<dbReference type="InterPro" id="IPR001789">
    <property type="entry name" value="Sig_transdc_resp-reg_receiver"/>
</dbReference>
<dbReference type="GO" id="GO:0000160">
    <property type="term" value="P:phosphorelay signal transduction system"/>
    <property type="evidence" value="ECO:0007669"/>
    <property type="project" value="InterPro"/>
</dbReference>
<dbReference type="Gene3D" id="1.25.40.10">
    <property type="entry name" value="Tetratricopeptide repeat domain"/>
    <property type="match status" value="2"/>
</dbReference>
<dbReference type="OrthoDB" id="7298659at2"/>
<dbReference type="InterPro" id="IPR011990">
    <property type="entry name" value="TPR-like_helical_dom_sf"/>
</dbReference>
<dbReference type="Gene3D" id="3.40.50.2300">
    <property type="match status" value="1"/>
</dbReference>
<dbReference type="RefSeq" id="WP_016403712.1">
    <property type="nucleotide sequence ID" value="NZ_BARX01000038.1"/>
</dbReference>
<evidence type="ECO:0000313" key="5">
    <source>
        <dbReference type="Proteomes" id="UP000014461"/>
    </source>
</evidence>
<dbReference type="AlphaFoldDB" id="R9PRM3"/>
<keyword evidence="2" id="KW-0802">TPR repeat</keyword>
<organism evidence="4 5">
    <name type="scientific">Agarivorans albus MKT 106</name>
    <dbReference type="NCBI Taxonomy" id="1331007"/>
    <lineage>
        <taxon>Bacteria</taxon>
        <taxon>Pseudomonadati</taxon>
        <taxon>Pseudomonadota</taxon>
        <taxon>Gammaproteobacteria</taxon>
        <taxon>Alteromonadales</taxon>
        <taxon>Alteromonadaceae</taxon>
        <taxon>Agarivorans</taxon>
    </lineage>
</organism>
<evidence type="ECO:0000259" key="3">
    <source>
        <dbReference type="PROSITE" id="PS50110"/>
    </source>
</evidence>
<dbReference type="InterPro" id="IPR052048">
    <property type="entry name" value="ST_Response_Regulator"/>
</dbReference>
<protein>
    <recommendedName>
        <fullName evidence="3">Response regulatory domain-containing protein</fullName>
    </recommendedName>
</protein>
<comment type="caution">
    <text evidence="4">The sequence shown here is derived from an EMBL/GenBank/DDBJ whole genome shotgun (WGS) entry which is preliminary data.</text>
</comment>
<dbReference type="SUPFAM" id="SSF52172">
    <property type="entry name" value="CheY-like"/>
    <property type="match status" value="1"/>
</dbReference>
<dbReference type="STRING" id="1331007.AALB_4025"/>
<reference evidence="4" key="1">
    <citation type="journal article" date="2013" name="Genome Announc.">
        <title>Draft Genome Sequence of Agarivorans albus Strain MKT 106T, an Agarolytic Marine Bacterium.</title>
        <authorList>
            <person name="Yasuike M."/>
            <person name="Nakamura Y."/>
            <person name="Kai W."/>
            <person name="Fujiwara A."/>
            <person name="Fukui Y."/>
            <person name="Satomi M."/>
            <person name="Sano M."/>
        </authorList>
    </citation>
    <scope>NUCLEOTIDE SEQUENCE [LARGE SCALE GENOMIC DNA]</scope>
</reference>
<evidence type="ECO:0000256" key="1">
    <source>
        <dbReference type="PROSITE-ProRule" id="PRU00169"/>
    </source>
</evidence>
<evidence type="ECO:0000313" key="4">
    <source>
        <dbReference type="EMBL" id="GAD03945.1"/>
    </source>
</evidence>
<feature type="domain" description="Response regulatory" evidence="3">
    <location>
        <begin position="11"/>
        <end position="130"/>
    </location>
</feature>
<proteinExistence type="predicted"/>
<evidence type="ECO:0000256" key="2">
    <source>
        <dbReference type="PROSITE-ProRule" id="PRU00339"/>
    </source>
</evidence>
<dbReference type="SUPFAM" id="SSF48452">
    <property type="entry name" value="TPR-like"/>
    <property type="match status" value="1"/>
</dbReference>
<dbReference type="InterPro" id="IPR019734">
    <property type="entry name" value="TPR_rpt"/>
</dbReference>
<dbReference type="CDD" id="cd17589">
    <property type="entry name" value="REC_TPR"/>
    <property type="match status" value="1"/>
</dbReference>
<dbReference type="PANTHER" id="PTHR43228:SF1">
    <property type="entry name" value="TWO-COMPONENT RESPONSE REGULATOR ARR22"/>
    <property type="match status" value="1"/>
</dbReference>
<accession>R9PRM3</accession>
<feature type="modified residue" description="4-aspartylphosphate" evidence="1">
    <location>
        <position position="61"/>
    </location>
</feature>
<name>R9PRM3_AGAAL</name>
<keyword evidence="1" id="KW-0597">Phosphoprotein</keyword>
<dbReference type="SMART" id="SM00028">
    <property type="entry name" value="TPR"/>
    <property type="match status" value="4"/>
</dbReference>
<dbReference type="EMBL" id="BARX01000038">
    <property type="protein sequence ID" value="GAD03945.1"/>
    <property type="molecule type" value="Genomic_DNA"/>
</dbReference>